<gene>
    <name evidence="1" type="ORF">D3878_07440</name>
</gene>
<accession>A0A3A3G3R1</accession>
<sequence length="208" mass="23042">MPAVNIIISETDHKKLQEDYDKMTIAWVQQGRQSAPPPFEHWAGERLIRATPVSADEIGQMRLFSAIEQLVTSMHLHGFCLAHVGGHATPPEKSALELAQALARHFELPAHYVKRLQDVFCYYQKSAASLVDGNVGNALLHSAAAIERVYDDLLDRTTKALDHLDTERAIGRIEGAIALLVSLEVMGRESAMEKTQAFKSSARTLKKS</sequence>
<reference evidence="2" key="1">
    <citation type="submission" date="2018-09" db="EMBL/GenBank/DDBJ databases">
        <authorList>
            <person name="Zhu H."/>
        </authorList>
    </citation>
    <scope>NUCLEOTIDE SEQUENCE [LARGE SCALE GENOMIC DNA]</scope>
    <source>
        <strain evidence="2">K1S02-23</strain>
    </source>
</reference>
<protein>
    <submittedName>
        <fullName evidence="1">Uncharacterized protein</fullName>
    </submittedName>
</protein>
<dbReference type="EMBL" id="QYUQ01000002">
    <property type="protein sequence ID" value="RJG01439.1"/>
    <property type="molecule type" value="Genomic_DNA"/>
</dbReference>
<proteinExistence type="predicted"/>
<organism evidence="1 2">
    <name type="scientific">Noviherbaspirillum sedimenti</name>
    <dbReference type="NCBI Taxonomy" id="2320865"/>
    <lineage>
        <taxon>Bacteria</taxon>
        <taxon>Pseudomonadati</taxon>
        <taxon>Pseudomonadota</taxon>
        <taxon>Betaproteobacteria</taxon>
        <taxon>Burkholderiales</taxon>
        <taxon>Oxalobacteraceae</taxon>
        <taxon>Noviherbaspirillum</taxon>
    </lineage>
</organism>
<name>A0A3A3G3R1_9BURK</name>
<dbReference type="OrthoDB" id="8719589at2"/>
<evidence type="ECO:0000313" key="2">
    <source>
        <dbReference type="Proteomes" id="UP000266327"/>
    </source>
</evidence>
<keyword evidence="2" id="KW-1185">Reference proteome</keyword>
<dbReference type="AlphaFoldDB" id="A0A3A3G3R1"/>
<evidence type="ECO:0000313" key="1">
    <source>
        <dbReference type="EMBL" id="RJG01439.1"/>
    </source>
</evidence>
<dbReference type="RefSeq" id="WP_119784887.1">
    <property type="nucleotide sequence ID" value="NZ_QYUQ01000002.1"/>
</dbReference>
<dbReference type="Proteomes" id="UP000266327">
    <property type="component" value="Unassembled WGS sequence"/>
</dbReference>
<comment type="caution">
    <text evidence="1">The sequence shown here is derived from an EMBL/GenBank/DDBJ whole genome shotgun (WGS) entry which is preliminary data.</text>
</comment>